<proteinExistence type="predicted"/>
<evidence type="ECO:0008006" key="3">
    <source>
        <dbReference type="Google" id="ProtNLM"/>
    </source>
</evidence>
<dbReference type="Proteomes" id="UP000198878">
    <property type="component" value="Unassembled WGS sequence"/>
</dbReference>
<reference evidence="2" key="1">
    <citation type="submission" date="2016-10" db="EMBL/GenBank/DDBJ databases">
        <authorList>
            <person name="Varghese N."/>
            <person name="Submissions S."/>
        </authorList>
    </citation>
    <scope>NUCLEOTIDE SEQUENCE [LARGE SCALE GENOMIC DNA]</scope>
    <source>
        <strain evidence="2">DSM 44654</strain>
    </source>
</reference>
<dbReference type="OrthoDB" id="4825162at2"/>
<dbReference type="Gene3D" id="3.10.180.10">
    <property type="entry name" value="2,3-Dihydroxybiphenyl 1,2-Dioxygenase, domain 1"/>
    <property type="match status" value="2"/>
</dbReference>
<dbReference type="STRING" id="218821.SAMN05421837_113101"/>
<name>A0A1H5RFX6_9PSEU</name>
<keyword evidence="2" id="KW-1185">Reference proteome</keyword>
<dbReference type="RefSeq" id="WP_086679309.1">
    <property type="nucleotide sequence ID" value="NZ_FNUJ01000013.1"/>
</dbReference>
<evidence type="ECO:0000313" key="1">
    <source>
        <dbReference type="EMBL" id="SEF37273.1"/>
    </source>
</evidence>
<dbReference type="InterPro" id="IPR029068">
    <property type="entry name" value="Glyas_Bleomycin-R_OHBP_Dase"/>
</dbReference>
<organism evidence="1 2">
    <name type="scientific">Amycolatopsis pretoriensis</name>
    <dbReference type="NCBI Taxonomy" id="218821"/>
    <lineage>
        <taxon>Bacteria</taxon>
        <taxon>Bacillati</taxon>
        <taxon>Actinomycetota</taxon>
        <taxon>Actinomycetes</taxon>
        <taxon>Pseudonocardiales</taxon>
        <taxon>Pseudonocardiaceae</taxon>
        <taxon>Amycolatopsis</taxon>
    </lineage>
</organism>
<dbReference type="AlphaFoldDB" id="A0A1H5RFX6"/>
<dbReference type="EMBL" id="FNUJ01000013">
    <property type="protein sequence ID" value="SEF37273.1"/>
    <property type="molecule type" value="Genomic_DNA"/>
</dbReference>
<gene>
    <name evidence="1" type="ORF">SAMN05421837_113101</name>
</gene>
<evidence type="ECO:0000313" key="2">
    <source>
        <dbReference type="Proteomes" id="UP000198878"/>
    </source>
</evidence>
<protein>
    <recommendedName>
        <fullName evidence="3">Glyoxalase</fullName>
    </recommendedName>
</protein>
<sequence>MTNIDSITLEVTDTAAAERFYSDAFGLTTQLRFRAAQQPSSGFRGYTLSLTVAQPGDVDSLMASAVEAGATTLKPAAKSMWGYGGAVQAPDGAIWTLATSNKKDTGPVTREFDSIVLLLGVADIIATKKFYVDHGLAVAKSFSRMYVEFEGGESAIKLALYRRKALAKQAGVAHEGSGSHRIAVNHSAGAFTDPDGFAWEVTTQQSLDA</sequence>
<dbReference type="PANTHER" id="PTHR36503">
    <property type="entry name" value="BLR2520 PROTEIN"/>
    <property type="match status" value="1"/>
</dbReference>
<accession>A0A1H5RFX6</accession>
<dbReference type="SUPFAM" id="SSF54593">
    <property type="entry name" value="Glyoxalase/Bleomycin resistance protein/Dihydroxybiphenyl dioxygenase"/>
    <property type="match status" value="2"/>
</dbReference>
<dbReference type="PANTHER" id="PTHR36503:SF1">
    <property type="entry name" value="BLR2520 PROTEIN"/>
    <property type="match status" value="1"/>
</dbReference>